<evidence type="ECO:0000259" key="3">
    <source>
        <dbReference type="Pfam" id="PF20736"/>
    </source>
</evidence>
<evidence type="ECO:0000313" key="5">
    <source>
        <dbReference type="Proteomes" id="UP000520814"/>
    </source>
</evidence>
<evidence type="ECO:0000313" key="4">
    <source>
        <dbReference type="EMBL" id="MBB6053551.1"/>
    </source>
</evidence>
<sequence>MLTALDPRHVRLAPSPFAAARDRNADWLLALDPKRLLHGFYKNAGLPTEGDIYGGWEQQSLAGHSLGHYLSACVRLAAEGDVRFTEIVALILSELKRCQDARQDYFIGGMPEADRVFGELREGIVRARNFDLNDCWVPWYNLHKLFAGLLDAAKLLESPLAFDLVYKLGHWTAEVTANLDDASWQAMLSCEFGGMSESFAELYARTDEEPFLELAEKFYHRVVLDPLAAGIDCLPGLHGNTQIPKIIGCARLYEVTGDEKYKKIAENFWRFVVESHSYVIGGHGSNEHFGPAGELAQRLTHSTCETCNSYNMHKLTEHLFCWEPKAEYADFAERVRINHILASQNPETGMVCYFVSLLSGHFKHYSTPEDSFWCCVGTGWENHTRYGDGVFFEDAANTTLYVTQFLSCSCVAPEQMVGLTLATAFPQGSAVTLQIATHELSVPFTLKLRQPGWLSTPLALSLNGSPVSAEQTPDGFLTLTRTWREDDRITFEIPLPARHEALLGAPDKLALLHGPVVLAADLGAAPPPGDADGGEPFNAQIPPAPVLLDPETCKFEREVALVPFYQLHGRRQAVYFDRFSESAWAEQEATYRATEAGEHAQRTKLLDTFWPNQMQPERDHNFTGEGYLGGERSAWKFRQAGRGGWFVFTLRTLPDSPMELVCTWGPPQESDVAFTVEVEGVPVARPQLTVERHRHLHETYPLPEALTQGKESITVRVLGESAPLFLAKLQKHLQ</sequence>
<dbReference type="Pfam" id="PF20736">
    <property type="entry name" value="Glyco_hydro127M"/>
    <property type="match status" value="1"/>
</dbReference>
<dbReference type="Pfam" id="PF07944">
    <property type="entry name" value="Beta-AFase-like_GH127_cat"/>
    <property type="match status" value="1"/>
</dbReference>
<comment type="caution">
    <text evidence="4">The sequence shown here is derived from an EMBL/GenBank/DDBJ whole genome shotgun (WGS) entry which is preliminary data.</text>
</comment>
<feature type="domain" description="Non-reducing end beta-L-arabinofuranosidase-like GH127 middle" evidence="3">
    <location>
        <begin position="399"/>
        <end position="495"/>
    </location>
</feature>
<feature type="domain" description="Glycoside hydrolase GH146 substrate-binding" evidence="2">
    <location>
        <begin position="607"/>
        <end position="718"/>
    </location>
</feature>
<evidence type="ECO:0008006" key="6">
    <source>
        <dbReference type="Google" id="ProtNLM"/>
    </source>
</evidence>
<protein>
    <recommendedName>
        <fullName evidence="6">Glycosyl hydrolase</fullName>
    </recommendedName>
</protein>
<gene>
    <name evidence="4" type="ORF">HNQ39_005386</name>
</gene>
<reference evidence="4 5" key="1">
    <citation type="submission" date="2020-08" db="EMBL/GenBank/DDBJ databases">
        <title>Genomic Encyclopedia of Type Strains, Phase IV (KMG-IV): sequencing the most valuable type-strain genomes for metagenomic binning, comparative biology and taxonomic classification.</title>
        <authorList>
            <person name="Goeker M."/>
        </authorList>
    </citation>
    <scope>NUCLEOTIDE SEQUENCE [LARGE SCALE GENOMIC DNA]</scope>
    <source>
        <strain evidence="4 5">DSM 23562</strain>
    </source>
</reference>
<keyword evidence="5" id="KW-1185">Reference proteome</keyword>
<dbReference type="Proteomes" id="UP000520814">
    <property type="component" value="Unassembled WGS sequence"/>
</dbReference>
<dbReference type="GO" id="GO:0005975">
    <property type="term" value="P:carbohydrate metabolic process"/>
    <property type="evidence" value="ECO:0007669"/>
    <property type="project" value="InterPro"/>
</dbReference>
<dbReference type="SUPFAM" id="SSF48208">
    <property type="entry name" value="Six-hairpin glycosidases"/>
    <property type="match status" value="1"/>
</dbReference>
<dbReference type="EMBL" id="JACHGW010000007">
    <property type="protein sequence ID" value="MBB6053551.1"/>
    <property type="molecule type" value="Genomic_DNA"/>
</dbReference>
<dbReference type="Pfam" id="PF20620">
    <property type="entry name" value="DUF6805"/>
    <property type="match status" value="1"/>
</dbReference>
<dbReference type="InterPro" id="IPR049046">
    <property type="entry name" value="Beta-AFase-like_GH127_middle"/>
</dbReference>
<evidence type="ECO:0000259" key="2">
    <source>
        <dbReference type="Pfam" id="PF20620"/>
    </source>
</evidence>
<dbReference type="PANTHER" id="PTHR31151">
    <property type="entry name" value="PROLINE-TRNA LIGASE (DUF1680)"/>
    <property type="match status" value="1"/>
</dbReference>
<dbReference type="InterPro" id="IPR046544">
    <property type="entry name" value="GH146_SB_dom"/>
</dbReference>
<organism evidence="4 5">
    <name type="scientific">Armatimonas rosea</name>
    <dbReference type="NCBI Taxonomy" id="685828"/>
    <lineage>
        <taxon>Bacteria</taxon>
        <taxon>Bacillati</taxon>
        <taxon>Armatimonadota</taxon>
        <taxon>Armatimonadia</taxon>
        <taxon>Armatimonadales</taxon>
        <taxon>Armatimonadaceae</taxon>
        <taxon>Armatimonas</taxon>
    </lineage>
</organism>
<dbReference type="InterPro" id="IPR012878">
    <property type="entry name" value="Beta-AFase-like_GH127_cat"/>
</dbReference>
<dbReference type="AlphaFoldDB" id="A0A7W9W9Q7"/>
<dbReference type="PANTHER" id="PTHR31151:SF0">
    <property type="entry name" value="PROLINE-TRNA LIGASE (DUF1680)"/>
    <property type="match status" value="1"/>
</dbReference>
<name>A0A7W9W9Q7_ARMRO</name>
<dbReference type="InterPro" id="IPR008928">
    <property type="entry name" value="6-hairpin_glycosidase_sf"/>
</dbReference>
<feature type="domain" description="Non-reducing end beta-L-arabinofuranosidase-like GH127 catalytic" evidence="1">
    <location>
        <begin position="9"/>
        <end position="388"/>
    </location>
</feature>
<proteinExistence type="predicted"/>
<accession>A0A7W9W9Q7</accession>
<dbReference type="RefSeq" id="WP_184203641.1">
    <property type="nucleotide sequence ID" value="NZ_JACHGW010000007.1"/>
</dbReference>
<evidence type="ECO:0000259" key="1">
    <source>
        <dbReference type="Pfam" id="PF07944"/>
    </source>
</evidence>